<evidence type="ECO:0000313" key="2">
    <source>
        <dbReference type="EMBL" id="KPA81672.1"/>
    </source>
</evidence>
<reference evidence="2 3" key="1">
    <citation type="submission" date="2015-07" db="EMBL/GenBank/DDBJ databases">
        <title>High-quality genome of monoxenous trypanosomatid Leptomonas pyrrhocoris.</title>
        <authorList>
            <person name="Flegontov P."/>
            <person name="Butenko A."/>
            <person name="Firsov S."/>
            <person name="Vlcek C."/>
            <person name="Logacheva M.D."/>
            <person name="Field M."/>
            <person name="Filatov D."/>
            <person name="Flegontova O."/>
            <person name="Gerasimov E."/>
            <person name="Jackson A.P."/>
            <person name="Kelly S."/>
            <person name="Opperdoes F."/>
            <person name="O'Reilly A."/>
            <person name="Votypka J."/>
            <person name="Yurchenko V."/>
            <person name="Lukes J."/>
        </authorList>
    </citation>
    <scope>NUCLEOTIDE SEQUENCE [LARGE SCALE GENOMIC DNA]</scope>
    <source>
        <strain evidence="2">H10</strain>
    </source>
</reference>
<accession>A0A0N0DWD4</accession>
<proteinExistence type="predicted"/>
<sequence length="579" mass="62951">MLTRSLARLWTPKYFRGQNRNAARHIGPRRTRTIESTSLSSTATYPTPVKERRSEATQVRTRPSLHTPLSRKTRQQLAAAPAVPAFSIDVNAAASATSTTPVLQLVQQAQQLLTQLSQPSSVVSSSSPTTITAEAMRNYVEFTARRDVFGPLRHYLPPAVSSAATRASGAAAPRFRLVPSTTAPVTADPSALPTAKDEGVQAFRLADLIVFLQLYDSVDADDGQLLVQLMTEVHRQLFAYALAQKSTADAPGTNSRNPTSAEQAKNNTDNCRSRDRGDQLSKPVVYLPLPALLFTMSSLGLVEEAVLELVTTAAASTDGSRARRGLLYRQLPLYSSEELITLLIALHRFGHSQQPSMKAVTKTLRASLYNPATAASSFHRIMKGIKKRTQRTAGTANAEAVEAQLPKLRVEGDDESAEVNVVRTLQSHVELQSLVVQLHSPLFLLLEALTAAAMTVYRRSDVISFLSDWIAVTAVMELAAALRCPGSGRSVLSSSTSHRVQEEAQEYVLFVAHQLLRAAKLTEEMELPQPVLSAVFAWSCTLSGKGVVVDGGEDSKVPSERVAFYDHVTADLIKAKRTD</sequence>
<feature type="compositionally biased region" description="Polar residues" evidence="1">
    <location>
        <begin position="34"/>
        <end position="45"/>
    </location>
</feature>
<dbReference type="RefSeq" id="XP_015660111.1">
    <property type="nucleotide sequence ID" value="XM_015801491.1"/>
</dbReference>
<feature type="region of interest" description="Disordered" evidence="1">
    <location>
        <begin position="248"/>
        <end position="277"/>
    </location>
</feature>
<evidence type="ECO:0000313" key="3">
    <source>
        <dbReference type="Proteomes" id="UP000037923"/>
    </source>
</evidence>
<protein>
    <submittedName>
        <fullName evidence="2">Uncharacterized protein</fullName>
    </submittedName>
</protein>
<dbReference type="EMBL" id="LGTL01000006">
    <property type="protein sequence ID" value="KPA81672.1"/>
    <property type="molecule type" value="Genomic_DNA"/>
</dbReference>
<comment type="caution">
    <text evidence="2">The sequence shown here is derived from an EMBL/GenBank/DDBJ whole genome shotgun (WGS) entry which is preliminary data.</text>
</comment>
<organism evidence="2 3">
    <name type="scientific">Leptomonas pyrrhocoris</name>
    <name type="common">Firebug parasite</name>
    <dbReference type="NCBI Taxonomy" id="157538"/>
    <lineage>
        <taxon>Eukaryota</taxon>
        <taxon>Discoba</taxon>
        <taxon>Euglenozoa</taxon>
        <taxon>Kinetoplastea</taxon>
        <taxon>Metakinetoplastina</taxon>
        <taxon>Trypanosomatida</taxon>
        <taxon>Trypanosomatidae</taxon>
        <taxon>Leishmaniinae</taxon>
        <taxon>Leptomonas</taxon>
    </lineage>
</organism>
<feature type="compositionally biased region" description="Polar residues" evidence="1">
    <location>
        <begin position="248"/>
        <end position="270"/>
    </location>
</feature>
<dbReference type="OMA" id="WTPRYFR"/>
<dbReference type="Proteomes" id="UP000037923">
    <property type="component" value="Unassembled WGS sequence"/>
</dbReference>
<keyword evidence="3" id="KW-1185">Reference proteome</keyword>
<dbReference type="OrthoDB" id="265277at2759"/>
<dbReference type="VEuPathDB" id="TriTrypDB:LpyrH10_06_3510"/>
<evidence type="ECO:0000256" key="1">
    <source>
        <dbReference type="SAM" id="MobiDB-lite"/>
    </source>
</evidence>
<feature type="region of interest" description="Disordered" evidence="1">
    <location>
        <begin position="32"/>
        <end position="70"/>
    </location>
</feature>
<dbReference type="AlphaFoldDB" id="A0A0N0DWD4"/>
<name>A0A0N0DWD4_LEPPY</name>
<dbReference type="GeneID" id="26904272"/>
<gene>
    <name evidence="2" type="ORF">ABB37_03981</name>
</gene>